<name>A0ABT4TNU8_9ACTN</name>
<sequence length="191" mass="20512">MAASRSARLAVGDTAPEAAPTSATGEHVSLPDPDRIVHLQFRRFVGCPICHLHLHSFTRRHADIEAAGVRAVAVFHSTADGLRAYAESAPFTLVADPGRELYTAYGVESGPRSLLSPGAWPGIARADFHAVRLLLQKRPWPTPERLPPGGVLGLPADLLIAPDGRILAVKYGAHADDQWSVDEMLARVPKP</sequence>
<dbReference type="InterPro" id="IPR013766">
    <property type="entry name" value="Thioredoxin_domain"/>
</dbReference>
<dbReference type="PROSITE" id="PS51352">
    <property type="entry name" value="THIOREDOXIN_2"/>
    <property type="match status" value="1"/>
</dbReference>
<reference evidence="3" key="1">
    <citation type="submission" date="2023-01" db="EMBL/GenBank/DDBJ databases">
        <title>Draft genome sequence of Nocardiopsis sp. LSu2-4 isolated from halophytes.</title>
        <authorList>
            <person name="Duangmal K."/>
            <person name="Chantavorakit T."/>
        </authorList>
    </citation>
    <scope>NUCLEOTIDE SEQUENCE</scope>
    <source>
        <strain evidence="3">LSu2-4</strain>
    </source>
</reference>
<dbReference type="CDD" id="cd02970">
    <property type="entry name" value="PRX_like2"/>
    <property type="match status" value="1"/>
</dbReference>
<dbReference type="Proteomes" id="UP001165685">
    <property type="component" value="Unassembled WGS sequence"/>
</dbReference>
<protein>
    <submittedName>
        <fullName evidence="3">Peroxiredoxin-like family protein</fullName>
    </submittedName>
</protein>
<proteinExistence type="predicted"/>
<dbReference type="RefSeq" id="WP_270679016.1">
    <property type="nucleotide sequence ID" value="NZ_JAQFWP010000034.1"/>
</dbReference>
<dbReference type="InterPro" id="IPR000866">
    <property type="entry name" value="AhpC/TSA"/>
</dbReference>
<keyword evidence="4" id="KW-1185">Reference proteome</keyword>
<dbReference type="SUPFAM" id="SSF52833">
    <property type="entry name" value="Thioredoxin-like"/>
    <property type="match status" value="1"/>
</dbReference>
<gene>
    <name evidence="3" type="ORF">O4U47_17810</name>
</gene>
<dbReference type="Pfam" id="PF00578">
    <property type="entry name" value="AhpC-TSA"/>
    <property type="match status" value="1"/>
</dbReference>
<feature type="domain" description="Thioredoxin" evidence="2">
    <location>
        <begin position="9"/>
        <end position="191"/>
    </location>
</feature>
<evidence type="ECO:0000259" key="2">
    <source>
        <dbReference type="PROSITE" id="PS51352"/>
    </source>
</evidence>
<organism evidence="3 4">
    <name type="scientific">Nocardiopsis suaedae</name>
    <dbReference type="NCBI Taxonomy" id="3018444"/>
    <lineage>
        <taxon>Bacteria</taxon>
        <taxon>Bacillati</taxon>
        <taxon>Actinomycetota</taxon>
        <taxon>Actinomycetes</taxon>
        <taxon>Streptosporangiales</taxon>
        <taxon>Nocardiopsidaceae</taxon>
        <taxon>Nocardiopsis</taxon>
    </lineage>
</organism>
<dbReference type="Gene3D" id="3.40.30.10">
    <property type="entry name" value="Glutaredoxin"/>
    <property type="match status" value="1"/>
</dbReference>
<accession>A0ABT4TNU8</accession>
<evidence type="ECO:0000313" key="4">
    <source>
        <dbReference type="Proteomes" id="UP001165685"/>
    </source>
</evidence>
<feature type="region of interest" description="Disordered" evidence="1">
    <location>
        <begin position="1"/>
        <end position="29"/>
    </location>
</feature>
<dbReference type="EMBL" id="JAQFWP010000034">
    <property type="protein sequence ID" value="MDA2806373.1"/>
    <property type="molecule type" value="Genomic_DNA"/>
</dbReference>
<comment type="caution">
    <text evidence="3">The sequence shown here is derived from an EMBL/GenBank/DDBJ whole genome shotgun (WGS) entry which is preliminary data.</text>
</comment>
<evidence type="ECO:0000256" key="1">
    <source>
        <dbReference type="SAM" id="MobiDB-lite"/>
    </source>
</evidence>
<evidence type="ECO:0000313" key="3">
    <source>
        <dbReference type="EMBL" id="MDA2806373.1"/>
    </source>
</evidence>
<dbReference type="InterPro" id="IPR036249">
    <property type="entry name" value="Thioredoxin-like_sf"/>
</dbReference>